<dbReference type="SUPFAM" id="SSF49503">
    <property type="entry name" value="Cupredoxins"/>
    <property type="match status" value="1"/>
</dbReference>
<evidence type="ECO:0000256" key="7">
    <source>
        <dbReference type="ARBA" id="ARBA00023002"/>
    </source>
</evidence>
<evidence type="ECO:0000256" key="4">
    <source>
        <dbReference type="ARBA" id="ARBA00022723"/>
    </source>
</evidence>
<dbReference type="InterPro" id="IPR021763">
    <property type="entry name" value="DUF3326"/>
</dbReference>
<gene>
    <name evidence="12" type="ORF">C1H46_036667</name>
</gene>
<dbReference type="Gene3D" id="2.60.40.420">
    <property type="entry name" value="Cupredoxins - blue copper proteins"/>
    <property type="match status" value="1"/>
</dbReference>
<protein>
    <recommendedName>
        <fullName evidence="11">Plastocyanin-like domain-containing protein</fullName>
    </recommendedName>
</protein>
<evidence type="ECO:0000256" key="3">
    <source>
        <dbReference type="ARBA" id="ARBA00010609"/>
    </source>
</evidence>
<keyword evidence="10" id="KW-0325">Glycoprotein</keyword>
<keyword evidence="9" id="KW-0472">Membrane</keyword>
<reference evidence="12 13" key="1">
    <citation type="journal article" date="2019" name="G3 (Bethesda)">
        <title>Sequencing of a Wild Apple (Malus baccata) Genome Unravels the Differences Between Cultivated and Wild Apple Species Regarding Disease Resistance and Cold Tolerance.</title>
        <authorList>
            <person name="Chen X."/>
        </authorList>
    </citation>
    <scope>NUCLEOTIDE SEQUENCE [LARGE SCALE GENOMIC DNA]</scope>
    <source>
        <strain evidence="13">cv. Shandingzi</strain>
        <tissue evidence="12">Leaves</tissue>
    </source>
</reference>
<comment type="cofactor">
    <cofactor evidence="1">
        <name>Cu cation</name>
        <dbReference type="ChEBI" id="CHEBI:23378"/>
    </cofactor>
</comment>
<accession>A0A540KU58</accession>
<keyword evidence="13" id="KW-1185">Reference proteome</keyword>
<dbReference type="Pfam" id="PF11805">
    <property type="entry name" value="DUF3326"/>
    <property type="match status" value="1"/>
</dbReference>
<feature type="domain" description="Plastocyanin-like" evidence="11">
    <location>
        <begin position="8"/>
        <end position="145"/>
    </location>
</feature>
<dbReference type="STRING" id="106549.A0A540KU58"/>
<keyword evidence="7" id="KW-0560">Oxidoreductase</keyword>
<proteinExistence type="inferred from homology"/>
<sequence length="261" mass="29082">MYEYTSDIDETTHLYLNGKSYEEPATEIAKAGTSEVWNVINLTEDNHPLHIHLGLFVVLEQKEMVNVEEFTDCMNKLNDAVKCQISKYARGKTVEVPAHEKGWKNVFKMRNGTVTKIFLRFAYLHSNASYEFDPTGGYVYHCHYLVKNSGSENGCVLASDFDSVILPIDAFGGHDALSLARSKRNKPLIIAVEENATVLDDTPDKFGIEAVKVSNYWEAIGVIAAQAGLNPHSLRRNKIKNLQRTLSPANGYAIKKATAIG</sequence>
<evidence type="ECO:0000256" key="9">
    <source>
        <dbReference type="ARBA" id="ARBA00023136"/>
    </source>
</evidence>
<evidence type="ECO:0000256" key="6">
    <source>
        <dbReference type="ARBA" id="ARBA00022824"/>
    </source>
</evidence>
<keyword evidence="4" id="KW-0479">Metal-binding</keyword>
<evidence type="ECO:0000256" key="2">
    <source>
        <dbReference type="ARBA" id="ARBA00004406"/>
    </source>
</evidence>
<organism evidence="12 13">
    <name type="scientific">Malus baccata</name>
    <name type="common">Siberian crab apple</name>
    <name type="synonym">Pyrus baccata</name>
    <dbReference type="NCBI Taxonomy" id="106549"/>
    <lineage>
        <taxon>Eukaryota</taxon>
        <taxon>Viridiplantae</taxon>
        <taxon>Streptophyta</taxon>
        <taxon>Embryophyta</taxon>
        <taxon>Tracheophyta</taxon>
        <taxon>Spermatophyta</taxon>
        <taxon>Magnoliopsida</taxon>
        <taxon>eudicotyledons</taxon>
        <taxon>Gunneridae</taxon>
        <taxon>Pentapetalae</taxon>
        <taxon>rosids</taxon>
        <taxon>fabids</taxon>
        <taxon>Rosales</taxon>
        <taxon>Rosaceae</taxon>
        <taxon>Amygdaloideae</taxon>
        <taxon>Maleae</taxon>
        <taxon>Malus</taxon>
    </lineage>
</organism>
<evidence type="ECO:0000313" key="13">
    <source>
        <dbReference type="Proteomes" id="UP000315295"/>
    </source>
</evidence>
<dbReference type="GO" id="GO:0016491">
    <property type="term" value="F:oxidoreductase activity"/>
    <property type="evidence" value="ECO:0007669"/>
    <property type="project" value="UniProtKB-KW"/>
</dbReference>
<evidence type="ECO:0000256" key="8">
    <source>
        <dbReference type="ARBA" id="ARBA00023008"/>
    </source>
</evidence>
<keyword evidence="8" id="KW-0186">Copper</keyword>
<name>A0A540KU58_MALBA</name>
<dbReference type="GO" id="GO:0005507">
    <property type="term" value="F:copper ion binding"/>
    <property type="evidence" value="ECO:0007669"/>
    <property type="project" value="InterPro"/>
</dbReference>
<evidence type="ECO:0000259" key="11">
    <source>
        <dbReference type="Pfam" id="PF07731"/>
    </source>
</evidence>
<comment type="subcellular location">
    <subcellularLocation>
        <location evidence="2">Endoplasmic reticulum membrane</location>
        <topology evidence="2">Peripheral membrane protein</topology>
    </subcellularLocation>
</comment>
<evidence type="ECO:0000313" key="12">
    <source>
        <dbReference type="EMBL" id="TQD77763.1"/>
    </source>
</evidence>
<dbReference type="GO" id="GO:0016036">
    <property type="term" value="P:cellular response to phosphate starvation"/>
    <property type="evidence" value="ECO:0007669"/>
    <property type="project" value="InterPro"/>
</dbReference>
<keyword evidence="6" id="KW-0256">Endoplasmic reticulum</keyword>
<dbReference type="InterPro" id="IPR008972">
    <property type="entry name" value="Cupredoxin"/>
</dbReference>
<evidence type="ECO:0000256" key="1">
    <source>
        <dbReference type="ARBA" id="ARBA00001935"/>
    </source>
</evidence>
<evidence type="ECO:0000256" key="10">
    <source>
        <dbReference type="ARBA" id="ARBA00023180"/>
    </source>
</evidence>
<dbReference type="InterPro" id="IPR011706">
    <property type="entry name" value="Cu-oxidase_C"/>
</dbReference>
<dbReference type="Pfam" id="PF07731">
    <property type="entry name" value="Cu-oxidase_2"/>
    <property type="match status" value="1"/>
</dbReference>
<dbReference type="InterPro" id="IPR052152">
    <property type="entry name" value="LPR1/LPR2"/>
</dbReference>
<evidence type="ECO:0000256" key="5">
    <source>
        <dbReference type="ARBA" id="ARBA00022729"/>
    </source>
</evidence>
<dbReference type="PANTHER" id="PTHR48461:SF1">
    <property type="entry name" value="MULTICOPPER OXIDASE LPR1-LIKE"/>
    <property type="match status" value="1"/>
</dbReference>
<keyword evidence="5" id="KW-0732">Signal</keyword>
<dbReference type="Proteomes" id="UP000315295">
    <property type="component" value="Unassembled WGS sequence"/>
</dbReference>
<comment type="similarity">
    <text evidence="3">Belongs to the multicopper oxidase family.</text>
</comment>
<dbReference type="PANTHER" id="PTHR48461">
    <property type="entry name" value="MULTICOPPER OXIDASE LPR1-LIKE"/>
    <property type="match status" value="1"/>
</dbReference>
<dbReference type="GO" id="GO:0005789">
    <property type="term" value="C:endoplasmic reticulum membrane"/>
    <property type="evidence" value="ECO:0007669"/>
    <property type="project" value="UniProtKB-SubCell"/>
</dbReference>
<dbReference type="EMBL" id="VIEB01000943">
    <property type="protein sequence ID" value="TQD77763.1"/>
    <property type="molecule type" value="Genomic_DNA"/>
</dbReference>
<dbReference type="AlphaFoldDB" id="A0A540KU58"/>
<comment type="caution">
    <text evidence="12">The sequence shown here is derived from an EMBL/GenBank/DDBJ whole genome shotgun (WGS) entry which is preliminary data.</text>
</comment>